<comment type="similarity">
    <text evidence="1">Belongs to the thioesterase family.</text>
</comment>
<dbReference type="EMBL" id="JAMDGY010000076">
    <property type="protein sequence ID" value="MDD0993046.1"/>
    <property type="molecule type" value="Genomic_DNA"/>
</dbReference>
<dbReference type="InterPro" id="IPR029058">
    <property type="entry name" value="AB_hydrolase_fold"/>
</dbReference>
<keyword evidence="4" id="KW-1185">Reference proteome</keyword>
<dbReference type="InterPro" id="IPR001031">
    <property type="entry name" value="Thioesterase"/>
</dbReference>
<dbReference type="PANTHER" id="PTHR11487">
    <property type="entry name" value="THIOESTERASE"/>
    <property type="match status" value="1"/>
</dbReference>
<evidence type="ECO:0000259" key="2">
    <source>
        <dbReference type="Pfam" id="PF00975"/>
    </source>
</evidence>
<sequence>MAAPSPWLVRRPAPDARVRLFCFSHAGGSATDYLPWHPSLAPAIELCALQLPGRGSRMAEPALAEMPAVLAGLAEAIASSDDGLPYAFFGHSLGALLAFEVTRLLRERGMRLPIHLFASGCSAPSTCRLEPALHLLSDSELLAHLQTYNGTPKALLANQELLGLVLPTLRADFSLIGHYVHQPQPALAVAISVLAGRDDPHVRPDDLLGWSEQTHLGCEVHWYDGDHFFIRPRAQAIQQHILQTLVGSHVFRRETHPWP</sequence>
<reference evidence="3 4" key="1">
    <citation type="submission" date="2022-05" db="EMBL/GenBank/DDBJ databases">
        <title>Novel Pseudomonas spp. Isolated from a Rainbow Trout Aquaculture Facility.</title>
        <authorList>
            <person name="Testerman T."/>
            <person name="Graf J."/>
        </authorList>
    </citation>
    <scope>NUCLEOTIDE SEQUENCE [LARGE SCALE GENOMIC DNA]</scope>
    <source>
        <strain evidence="3 4">ID681</strain>
    </source>
</reference>
<dbReference type="Gene3D" id="3.40.50.1820">
    <property type="entry name" value="alpha/beta hydrolase"/>
    <property type="match status" value="1"/>
</dbReference>
<evidence type="ECO:0000313" key="3">
    <source>
        <dbReference type="EMBL" id="MDD0993046.1"/>
    </source>
</evidence>
<dbReference type="SUPFAM" id="SSF53474">
    <property type="entry name" value="alpha/beta-Hydrolases"/>
    <property type="match status" value="1"/>
</dbReference>
<dbReference type="RefSeq" id="WP_273908874.1">
    <property type="nucleotide sequence ID" value="NZ_JAMDGX010000002.1"/>
</dbReference>
<proteinExistence type="inferred from homology"/>
<name>A0ABT5NXW0_9PSED</name>
<dbReference type="InterPro" id="IPR012223">
    <property type="entry name" value="TEII"/>
</dbReference>
<accession>A0ABT5NXW0</accession>
<gene>
    <name evidence="3" type="ORF">M5G11_21170</name>
</gene>
<comment type="caution">
    <text evidence="3">The sequence shown here is derived from an EMBL/GenBank/DDBJ whole genome shotgun (WGS) entry which is preliminary data.</text>
</comment>
<evidence type="ECO:0000313" key="4">
    <source>
        <dbReference type="Proteomes" id="UP001148203"/>
    </source>
</evidence>
<dbReference type="PANTHER" id="PTHR11487:SF0">
    <property type="entry name" value="S-ACYL FATTY ACID SYNTHASE THIOESTERASE, MEDIUM CHAIN"/>
    <property type="match status" value="1"/>
</dbReference>
<evidence type="ECO:0000256" key="1">
    <source>
        <dbReference type="ARBA" id="ARBA00007169"/>
    </source>
</evidence>
<dbReference type="Pfam" id="PF00975">
    <property type="entry name" value="Thioesterase"/>
    <property type="match status" value="1"/>
</dbReference>
<organism evidence="3 4">
    <name type="scientific">Pseudomonas fontis</name>
    <dbReference type="NCBI Taxonomy" id="2942633"/>
    <lineage>
        <taxon>Bacteria</taxon>
        <taxon>Pseudomonadati</taxon>
        <taxon>Pseudomonadota</taxon>
        <taxon>Gammaproteobacteria</taxon>
        <taxon>Pseudomonadales</taxon>
        <taxon>Pseudomonadaceae</taxon>
        <taxon>Pseudomonas</taxon>
    </lineage>
</organism>
<protein>
    <submittedName>
        <fullName evidence="3">Thioesterase domain-containing protein</fullName>
    </submittedName>
</protein>
<dbReference type="Proteomes" id="UP001148203">
    <property type="component" value="Unassembled WGS sequence"/>
</dbReference>
<feature type="domain" description="Thioesterase" evidence="2">
    <location>
        <begin position="19"/>
        <end position="241"/>
    </location>
</feature>